<sequence length="78" mass="8886">MQEILIDLLLKYKSAFATDKEPLGAIIGHEVDIILNLEKPYPPLLRREAYPASQRARDALEVRIQQVMNLGGAKERRT</sequence>
<name>A0A9Q3HWK9_9BASI</name>
<protein>
    <submittedName>
        <fullName evidence="1">Uncharacterized protein</fullName>
    </submittedName>
</protein>
<gene>
    <name evidence="1" type="ORF">O181_060406</name>
</gene>
<reference evidence="1" key="1">
    <citation type="submission" date="2021-03" db="EMBL/GenBank/DDBJ databases">
        <title>Draft genome sequence of rust myrtle Austropuccinia psidii MF-1, a brazilian biotype.</title>
        <authorList>
            <person name="Quecine M.C."/>
            <person name="Pachon D.M.R."/>
            <person name="Bonatelli M.L."/>
            <person name="Correr F.H."/>
            <person name="Franceschini L.M."/>
            <person name="Leite T.F."/>
            <person name="Margarido G.R.A."/>
            <person name="Almeida C.A."/>
            <person name="Ferrarezi J.A."/>
            <person name="Labate C.A."/>
        </authorList>
    </citation>
    <scope>NUCLEOTIDE SEQUENCE</scope>
    <source>
        <strain evidence="1">MF-1</strain>
    </source>
</reference>
<keyword evidence="2" id="KW-1185">Reference proteome</keyword>
<dbReference type="OrthoDB" id="2595244at2759"/>
<comment type="caution">
    <text evidence="1">The sequence shown here is derived from an EMBL/GenBank/DDBJ whole genome shotgun (WGS) entry which is preliminary data.</text>
</comment>
<proteinExistence type="predicted"/>
<dbReference type="AlphaFoldDB" id="A0A9Q3HWK9"/>
<evidence type="ECO:0000313" key="2">
    <source>
        <dbReference type="Proteomes" id="UP000765509"/>
    </source>
</evidence>
<dbReference type="EMBL" id="AVOT02028258">
    <property type="protein sequence ID" value="MBW0520691.1"/>
    <property type="molecule type" value="Genomic_DNA"/>
</dbReference>
<organism evidence="1 2">
    <name type="scientific">Austropuccinia psidii MF-1</name>
    <dbReference type="NCBI Taxonomy" id="1389203"/>
    <lineage>
        <taxon>Eukaryota</taxon>
        <taxon>Fungi</taxon>
        <taxon>Dikarya</taxon>
        <taxon>Basidiomycota</taxon>
        <taxon>Pucciniomycotina</taxon>
        <taxon>Pucciniomycetes</taxon>
        <taxon>Pucciniales</taxon>
        <taxon>Sphaerophragmiaceae</taxon>
        <taxon>Austropuccinia</taxon>
    </lineage>
</organism>
<accession>A0A9Q3HWK9</accession>
<dbReference type="Proteomes" id="UP000765509">
    <property type="component" value="Unassembled WGS sequence"/>
</dbReference>
<evidence type="ECO:0000313" key="1">
    <source>
        <dbReference type="EMBL" id="MBW0520691.1"/>
    </source>
</evidence>